<reference evidence="1" key="1">
    <citation type="submission" date="2020-09" db="EMBL/GenBank/DDBJ databases">
        <authorList>
            <person name="Kim M.K."/>
        </authorList>
    </citation>
    <scope>NUCLEOTIDE SEQUENCE</scope>
    <source>
        <strain evidence="1">BT664</strain>
    </source>
</reference>
<dbReference type="Proteomes" id="UP000612233">
    <property type="component" value="Unassembled WGS sequence"/>
</dbReference>
<keyword evidence="2" id="KW-1185">Reference proteome</keyword>
<gene>
    <name evidence="1" type="ORF">IC235_08540</name>
</gene>
<sequence length="132" mass="14984">MGNLNLASIVIELYQKLKGEEAGIDIKESIYEIIEGNALDLPINVPPWFMDFWKNILNKNTTNKINFLSKELVNTNADIINFLAELASVIDMNYENYGEGIVMRFEALNLDVFICLEGGPSTCFYRIKLLNS</sequence>
<organism evidence="1 2">
    <name type="scientific">Hymenobacter montanus</name>
    <dbReference type="NCBI Taxonomy" id="2771359"/>
    <lineage>
        <taxon>Bacteria</taxon>
        <taxon>Pseudomonadati</taxon>
        <taxon>Bacteroidota</taxon>
        <taxon>Cytophagia</taxon>
        <taxon>Cytophagales</taxon>
        <taxon>Hymenobacteraceae</taxon>
        <taxon>Hymenobacter</taxon>
    </lineage>
</organism>
<comment type="caution">
    <text evidence="1">The sequence shown here is derived from an EMBL/GenBank/DDBJ whole genome shotgun (WGS) entry which is preliminary data.</text>
</comment>
<dbReference type="RefSeq" id="WP_191004754.1">
    <property type="nucleotide sequence ID" value="NZ_JACXAD010000007.1"/>
</dbReference>
<name>A0A927BCU9_9BACT</name>
<accession>A0A927BCU9</accession>
<dbReference type="EMBL" id="JACXAD010000007">
    <property type="protein sequence ID" value="MBD2767940.1"/>
    <property type="molecule type" value="Genomic_DNA"/>
</dbReference>
<evidence type="ECO:0000313" key="2">
    <source>
        <dbReference type="Proteomes" id="UP000612233"/>
    </source>
</evidence>
<protein>
    <submittedName>
        <fullName evidence="1">Uncharacterized protein</fullName>
    </submittedName>
</protein>
<proteinExistence type="predicted"/>
<dbReference type="AlphaFoldDB" id="A0A927BCU9"/>
<evidence type="ECO:0000313" key="1">
    <source>
        <dbReference type="EMBL" id="MBD2767940.1"/>
    </source>
</evidence>